<evidence type="ECO:0000256" key="2">
    <source>
        <dbReference type="ARBA" id="ARBA00023136"/>
    </source>
</evidence>
<name>A0A381X249_9ZZZZ</name>
<proteinExistence type="predicted"/>
<dbReference type="EMBL" id="UINC01013600">
    <property type="protein sequence ID" value="SVA58652.1"/>
    <property type="molecule type" value="Genomic_DNA"/>
</dbReference>
<dbReference type="InterPro" id="IPR037873">
    <property type="entry name" value="BamE-like"/>
</dbReference>
<evidence type="ECO:0000259" key="3">
    <source>
        <dbReference type="Pfam" id="PF04355"/>
    </source>
</evidence>
<protein>
    <recommendedName>
        <fullName evidence="3">Outer membrane protein assembly factor BamE domain-containing protein</fullName>
    </recommendedName>
</protein>
<gene>
    <name evidence="4" type="ORF">METZ01_LOCUS111506</name>
</gene>
<reference evidence="4" key="1">
    <citation type="submission" date="2018-05" db="EMBL/GenBank/DDBJ databases">
        <authorList>
            <person name="Lanie J.A."/>
            <person name="Ng W.-L."/>
            <person name="Kazmierczak K.M."/>
            <person name="Andrzejewski T.M."/>
            <person name="Davidsen T.M."/>
            <person name="Wayne K.J."/>
            <person name="Tettelin H."/>
            <person name="Glass J.I."/>
            <person name="Rusch D."/>
            <person name="Podicherti R."/>
            <person name="Tsui H.-C.T."/>
            <person name="Winkler M.E."/>
        </authorList>
    </citation>
    <scope>NUCLEOTIDE SEQUENCE</scope>
</reference>
<organism evidence="4">
    <name type="scientific">marine metagenome</name>
    <dbReference type="NCBI Taxonomy" id="408172"/>
    <lineage>
        <taxon>unclassified sequences</taxon>
        <taxon>metagenomes</taxon>
        <taxon>ecological metagenomes</taxon>
    </lineage>
</organism>
<accession>A0A381X249</accession>
<dbReference type="InterPro" id="IPR007450">
    <property type="entry name" value="BamE_dom"/>
</dbReference>
<keyword evidence="2" id="KW-0472">Membrane</keyword>
<keyword evidence="1" id="KW-0732">Signal</keyword>
<evidence type="ECO:0000313" key="4">
    <source>
        <dbReference type="EMBL" id="SVA58652.1"/>
    </source>
</evidence>
<feature type="domain" description="Outer membrane protein assembly factor BamE" evidence="3">
    <location>
        <begin position="27"/>
        <end position="100"/>
    </location>
</feature>
<evidence type="ECO:0000256" key="1">
    <source>
        <dbReference type="ARBA" id="ARBA00022729"/>
    </source>
</evidence>
<dbReference type="GO" id="GO:0019867">
    <property type="term" value="C:outer membrane"/>
    <property type="evidence" value="ECO:0007669"/>
    <property type="project" value="InterPro"/>
</dbReference>
<dbReference type="AlphaFoldDB" id="A0A381X249"/>
<dbReference type="Pfam" id="PF04355">
    <property type="entry name" value="BamE"/>
    <property type="match status" value="1"/>
</dbReference>
<dbReference type="Gene3D" id="3.30.1450.10">
    <property type="match status" value="1"/>
</dbReference>
<sequence length="145" mass="16238">MTFRIMLIVTVAIFAIEGCAPRIDVRGTVPDADLLADIEIGHINKEQVVALIGSPSSISPLSSNTWYYVRERTETIAFFEPEVKERKILVIVFDKNGVAEKVKIYGLEDARKIEIVERVTPTAGKEFTILRQLFGNIGRFEPTGK</sequence>